<dbReference type="EMBL" id="PPEA01000857">
    <property type="protein sequence ID" value="PQM44306.1"/>
    <property type="molecule type" value="Genomic_DNA"/>
</dbReference>
<dbReference type="AlphaFoldDB" id="A0A2S8BCD6"/>
<dbReference type="Pfam" id="PF08338">
    <property type="entry name" value="DUF1731"/>
    <property type="match status" value="1"/>
</dbReference>
<evidence type="ECO:0000259" key="1">
    <source>
        <dbReference type="Pfam" id="PF08338"/>
    </source>
</evidence>
<gene>
    <name evidence="2" type="ORF">C1Y40_05536</name>
</gene>
<evidence type="ECO:0000313" key="2">
    <source>
        <dbReference type="EMBL" id="PQM44306.1"/>
    </source>
</evidence>
<feature type="domain" description="DUF1731" evidence="1">
    <location>
        <begin position="4"/>
        <end position="40"/>
    </location>
</feature>
<protein>
    <recommendedName>
        <fullName evidence="1">DUF1731 domain-containing protein</fullName>
    </recommendedName>
</protein>
<evidence type="ECO:0000313" key="3">
    <source>
        <dbReference type="Proteomes" id="UP000238296"/>
    </source>
</evidence>
<reference evidence="2 3" key="1">
    <citation type="journal article" date="2017" name="Int. J. Syst. Evol. Microbiol.">
        <title>Mycobacterium talmoniae sp. nov., a slowly growing mycobacterium isolated from human respiratory samples.</title>
        <authorList>
            <person name="Davidson R.M."/>
            <person name="DeGroote M.A."/>
            <person name="Marola J.L."/>
            <person name="Buss S."/>
            <person name="Jones V."/>
            <person name="McNeil M.R."/>
            <person name="Freifeld A.G."/>
            <person name="Elaine Epperson L."/>
            <person name="Hasan N.A."/>
            <person name="Jackson M."/>
            <person name="Iwen P.C."/>
            <person name="Salfinger M."/>
            <person name="Strong M."/>
        </authorList>
    </citation>
    <scope>NUCLEOTIDE SEQUENCE [LARGE SCALE GENOMIC DNA]</scope>
    <source>
        <strain evidence="2 3">ATCC BAA-2683</strain>
    </source>
</reference>
<comment type="caution">
    <text evidence="2">The sequence shown here is derived from an EMBL/GenBank/DDBJ whole genome shotgun (WGS) entry which is preliminary data.</text>
</comment>
<accession>A0A2S8BCD6</accession>
<organism evidence="2 3">
    <name type="scientific">Mycobacterium talmoniae</name>
    <dbReference type="NCBI Taxonomy" id="1858794"/>
    <lineage>
        <taxon>Bacteria</taxon>
        <taxon>Bacillati</taxon>
        <taxon>Actinomycetota</taxon>
        <taxon>Actinomycetes</taxon>
        <taxon>Mycobacteriales</taxon>
        <taxon>Mycobacteriaceae</taxon>
        <taxon>Mycobacterium</taxon>
    </lineage>
</organism>
<name>A0A2S8BCD6_9MYCO</name>
<proteinExistence type="predicted"/>
<dbReference type="Proteomes" id="UP000238296">
    <property type="component" value="Unassembled WGS sequence"/>
</dbReference>
<sequence>MLLRTDPALGLTGRHATSTVLRDAGFAFQFPTLEAALADLL</sequence>
<dbReference type="InterPro" id="IPR013549">
    <property type="entry name" value="DUF1731"/>
</dbReference>